<dbReference type="InterPro" id="IPR055170">
    <property type="entry name" value="GFO_IDH_MocA-like_dom"/>
</dbReference>
<dbReference type="PANTHER" id="PTHR43249">
    <property type="entry name" value="UDP-N-ACETYL-2-AMINO-2-DEOXY-D-GLUCURONATE OXIDASE"/>
    <property type="match status" value="1"/>
</dbReference>
<dbReference type="GO" id="GO:0000166">
    <property type="term" value="F:nucleotide binding"/>
    <property type="evidence" value="ECO:0007669"/>
    <property type="project" value="InterPro"/>
</dbReference>
<reference evidence="3" key="1">
    <citation type="submission" date="2020-10" db="EMBL/GenBank/DDBJ databases">
        <authorList>
            <person name="Gilroy R."/>
        </authorList>
    </citation>
    <scope>NUCLEOTIDE SEQUENCE</scope>
    <source>
        <strain evidence="3">ChiSxjej2B14-6234</strain>
    </source>
</reference>
<dbReference type="InterPro" id="IPR036291">
    <property type="entry name" value="NAD(P)-bd_dom_sf"/>
</dbReference>
<reference evidence="3" key="2">
    <citation type="journal article" date="2021" name="PeerJ">
        <title>Extensive microbial diversity within the chicken gut microbiome revealed by metagenomics and culture.</title>
        <authorList>
            <person name="Gilroy R."/>
            <person name="Ravi A."/>
            <person name="Getino M."/>
            <person name="Pursley I."/>
            <person name="Horton D.L."/>
            <person name="Alikhan N.F."/>
            <person name="Baker D."/>
            <person name="Gharbi K."/>
            <person name="Hall N."/>
            <person name="Watson M."/>
            <person name="Adriaenssens E.M."/>
            <person name="Foster-Nyarko E."/>
            <person name="Jarju S."/>
            <person name="Secka A."/>
            <person name="Antonio M."/>
            <person name="Oren A."/>
            <person name="Chaudhuri R.R."/>
            <person name="La Ragione R."/>
            <person name="Hildebrand F."/>
            <person name="Pallen M.J."/>
        </authorList>
    </citation>
    <scope>NUCLEOTIDE SEQUENCE</scope>
    <source>
        <strain evidence="3">ChiSxjej2B14-6234</strain>
    </source>
</reference>
<dbReference type="PANTHER" id="PTHR43249:SF1">
    <property type="entry name" value="D-GLUCOSIDE 3-DEHYDROGENASE"/>
    <property type="match status" value="1"/>
</dbReference>
<dbReference type="EMBL" id="DVFJ01000009">
    <property type="protein sequence ID" value="HIQ71167.1"/>
    <property type="molecule type" value="Genomic_DNA"/>
</dbReference>
<accession>A0A9D1CQ81</accession>
<dbReference type="Pfam" id="PF01408">
    <property type="entry name" value="GFO_IDH_MocA"/>
    <property type="match status" value="1"/>
</dbReference>
<comment type="caution">
    <text evidence="3">The sequence shown here is derived from an EMBL/GenBank/DDBJ whole genome shotgun (WGS) entry which is preliminary data.</text>
</comment>
<evidence type="ECO:0000259" key="2">
    <source>
        <dbReference type="Pfam" id="PF22725"/>
    </source>
</evidence>
<dbReference type="Gene3D" id="3.40.50.720">
    <property type="entry name" value="NAD(P)-binding Rossmann-like Domain"/>
    <property type="match status" value="1"/>
</dbReference>
<dbReference type="Proteomes" id="UP000886887">
    <property type="component" value="Unassembled WGS sequence"/>
</dbReference>
<dbReference type="Gene3D" id="3.30.360.10">
    <property type="entry name" value="Dihydrodipicolinate Reductase, domain 2"/>
    <property type="match status" value="1"/>
</dbReference>
<dbReference type="AlphaFoldDB" id="A0A9D1CQ81"/>
<feature type="domain" description="GFO/IDH/MocA-like oxidoreductase" evidence="2">
    <location>
        <begin position="131"/>
        <end position="255"/>
    </location>
</feature>
<evidence type="ECO:0000259" key="1">
    <source>
        <dbReference type="Pfam" id="PF01408"/>
    </source>
</evidence>
<dbReference type="InterPro" id="IPR000683">
    <property type="entry name" value="Gfo/Idh/MocA-like_OxRdtase_N"/>
</dbReference>
<feature type="domain" description="Gfo/Idh/MocA-like oxidoreductase N-terminal" evidence="1">
    <location>
        <begin position="3"/>
        <end position="120"/>
    </location>
</feature>
<name>A0A9D1CQ81_9FIRM</name>
<proteinExistence type="predicted"/>
<dbReference type="Pfam" id="PF22725">
    <property type="entry name" value="GFO_IDH_MocA_C3"/>
    <property type="match status" value="1"/>
</dbReference>
<gene>
    <name evidence="3" type="ORF">IAB73_03030</name>
</gene>
<organism evidence="3 4">
    <name type="scientific">Candidatus Onthenecus intestinigallinarum</name>
    <dbReference type="NCBI Taxonomy" id="2840875"/>
    <lineage>
        <taxon>Bacteria</taxon>
        <taxon>Bacillati</taxon>
        <taxon>Bacillota</taxon>
        <taxon>Clostridia</taxon>
        <taxon>Eubacteriales</taxon>
        <taxon>Candidatus Onthenecus</taxon>
    </lineage>
</organism>
<evidence type="ECO:0000313" key="3">
    <source>
        <dbReference type="EMBL" id="HIQ71167.1"/>
    </source>
</evidence>
<dbReference type="SUPFAM" id="SSF55347">
    <property type="entry name" value="Glyceraldehyde-3-phosphate dehydrogenase-like, C-terminal domain"/>
    <property type="match status" value="1"/>
</dbReference>
<dbReference type="SUPFAM" id="SSF51735">
    <property type="entry name" value="NAD(P)-binding Rossmann-fold domains"/>
    <property type="match status" value="1"/>
</dbReference>
<protein>
    <submittedName>
        <fullName evidence="3">Gfo/Idh/MocA family oxidoreductase</fullName>
    </submittedName>
</protein>
<sequence length="394" mass="43396">MVRAAVIGVGNMGTAHAACLREGRIAGMTLSAVCDVDPQRLSYVEQRMPEVARFADWRALLASGAADAAIVAVPHRLHAQIGAAALEAGWHALVEKPIDVSVSRGRALCDAARRSGRVFALMLNQRTNPLFRRCREIVRGGQLGELKRSVWIVTNWYRTQHYYDSGAWRATWAGEGGGVLLNQAPHNLDLWQWICGMPEALTAYCDTARYHHIEVEDEATILTRYANGASGAFITSTGEYPGTNRLEISGTLGKVVLEGGKLCWWRLREPEDHVRFASPESFARIPADYEEILPEGEERAHAGILQNFADAILHGAALISPGEDGLNELTLSNAAYLSQWQGNVRIGLPFDEVQFDRLLAEHAAASRFAQDGAQRKAPGGEADGRYSERWRVNW</sequence>
<evidence type="ECO:0000313" key="4">
    <source>
        <dbReference type="Proteomes" id="UP000886887"/>
    </source>
</evidence>
<dbReference type="InterPro" id="IPR052515">
    <property type="entry name" value="Gfo/Idh/MocA_Oxidoreductase"/>
</dbReference>